<sequence>MKKLGTVIRYECVTSFKYIWVFYICVFAAISVISAIIYISTGDMEKIGTNGLELNSMIYVGILGVFGFKEDFKMLIQNGFTRKYIFLATLSLFAFTSAIMAAVDTIVGNALHAVASGYFSLFGGLYGYEHSFFLNWLWLFLAYMLVCCLLYLSILIINKIGKVASIYLAIGLGLTVVLIIPALLKFVLPEDFAEAAITFAVKAIGFVAEGAVNFLYPIMSLLLIAGILSIGSYLIIRRTELKV</sequence>
<dbReference type="Proteomes" id="UP000284841">
    <property type="component" value="Unassembled WGS sequence"/>
</dbReference>
<name>A0A415DUJ7_9FIRM</name>
<dbReference type="RefSeq" id="WP_118336666.1">
    <property type="nucleotide sequence ID" value="NZ_AP025567.1"/>
</dbReference>
<keyword evidence="3" id="KW-1185">Reference proteome</keyword>
<dbReference type="OrthoDB" id="1655317at2"/>
<keyword evidence="1" id="KW-0812">Transmembrane</keyword>
<feature type="transmembrane region" description="Helical" evidence="1">
    <location>
        <begin position="163"/>
        <end position="184"/>
    </location>
</feature>
<keyword evidence="1" id="KW-1133">Transmembrane helix</keyword>
<organism evidence="2 3">
    <name type="scientific">Emergencia timonensis</name>
    <dbReference type="NCBI Taxonomy" id="1776384"/>
    <lineage>
        <taxon>Bacteria</taxon>
        <taxon>Bacillati</taxon>
        <taxon>Bacillota</taxon>
        <taxon>Clostridia</taxon>
        <taxon>Peptostreptococcales</taxon>
        <taxon>Anaerovoracaceae</taxon>
        <taxon>Emergencia</taxon>
    </lineage>
</organism>
<evidence type="ECO:0000313" key="2">
    <source>
        <dbReference type="EMBL" id="RHJ83758.1"/>
    </source>
</evidence>
<evidence type="ECO:0000313" key="3">
    <source>
        <dbReference type="Proteomes" id="UP000284841"/>
    </source>
</evidence>
<evidence type="ECO:0000256" key="1">
    <source>
        <dbReference type="SAM" id="Phobius"/>
    </source>
</evidence>
<feature type="transmembrane region" description="Helical" evidence="1">
    <location>
        <begin position="84"/>
        <end position="103"/>
    </location>
</feature>
<feature type="transmembrane region" description="Helical" evidence="1">
    <location>
        <begin position="214"/>
        <end position="236"/>
    </location>
</feature>
<gene>
    <name evidence="2" type="ORF">DW099_18745</name>
</gene>
<proteinExistence type="predicted"/>
<dbReference type="AlphaFoldDB" id="A0A415DUJ7"/>
<keyword evidence="1" id="KW-0472">Membrane</keyword>
<protein>
    <submittedName>
        <fullName evidence="2">Uncharacterized protein</fullName>
    </submittedName>
</protein>
<accession>A0A415DUJ7</accession>
<reference evidence="2 3" key="1">
    <citation type="submission" date="2018-08" db="EMBL/GenBank/DDBJ databases">
        <title>A genome reference for cultivated species of the human gut microbiota.</title>
        <authorList>
            <person name="Zou Y."/>
            <person name="Xue W."/>
            <person name="Luo G."/>
        </authorList>
    </citation>
    <scope>NUCLEOTIDE SEQUENCE [LARGE SCALE GENOMIC DNA]</scope>
    <source>
        <strain evidence="2 3">AM07-24</strain>
    </source>
</reference>
<dbReference type="STRING" id="1776384.GCA_900086585_01243"/>
<feature type="transmembrane region" description="Helical" evidence="1">
    <location>
        <begin position="135"/>
        <end position="157"/>
    </location>
</feature>
<feature type="transmembrane region" description="Helical" evidence="1">
    <location>
        <begin position="20"/>
        <end position="40"/>
    </location>
</feature>
<feature type="transmembrane region" description="Helical" evidence="1">
    <location>
        <begin position="52"/>
        <end position="72"/>
    </location>
</feature>
<comment type="caution">
    <text evidence="2">The sequence shown here is derived from an EMBL/GenBank/DDBJ whole genome shotgun (WGS) entry which is preliminary data.</text>
</comment>
<dbReference type="EMBL" id="QRMS01000008">
    <property type="protein sequence ID" value="RHJ83758.1"/>
    <property type="molecule type" value="Genomic_DNA"/>
</dbReference>